<dbReference type="AlphaFoldDB" id="A0A251P356"/>
<evidence type="ECO:0000313" key="2">
    <source>
        <dbReference type="Proteomes" id="UP000006882"/>
    </source>
</evidence>
<sequence length="86" mass="9464">MGFSLTGSFLPNTRKLSWPNTPSHIFRVAPSLLSVQVLRGQGLTLTIPACRSTKPLEENAKLKLAQFCFLRPFAFGNFSSFVCSSV</sequence>
<dbReference type="STRING" id="3760.A0A251P356"/>
<dbReference type="EMBL" id="CM007655">
    <property type="protein sequence ID" value="ONI06006.1"/>
    <property type="molecule type" value="Genomic_DNA"/>
</dbReference>
<organism evidence="1 2">
    <name type="scientific">Prunus persica</name>
    <name type="common">Peach</name>
    <name type="synonym">Amygdalus persica</name>
    <dbReference type="NCBI Taxonomy" id="3760"/>
    <lineage>
        <taxon>Eukaryota</taxon>
        <taxon>Viridiplantae</taxon>
        <taxon>Streptophyta</taxon>
        <taxon>Embryophyta</taxon>
        <taxon>Tracheophyta</taxon>
        <taxon>Spermatophyta</taxon>
        <taxon>Magnoliopsida</taxon>
        <taxon>eudicotyledons</taxon>
        <taxon>Gunneridae</taxon>
        <taxon>Pentapetalae</taxon>
        <taxon>rosids</taxon>
        <taxon>fabids</taxon>
        <taxon>Rosales</taxon>
        <taxon>Rosaceae</taxon>
        <taxon>Amygdaloideae</taxon>
        <taxon>Amygdaleae</taxon>
        <taxon>Prunus</taxon>
    </lineage>
</organism>
<dbReference type="Gene3D" id="3.40.50.300">
    <property type="entry name" value="P-loop containing nucleotide triphosphate hydrolases"/>
    <property type="match status" value="1"/>
</dbReference>
<dbReference type="Gramene" id="ONI06006">
    <property type="protein sequence ID" value="ONI06006"/>
    <property type="gene ID" value="PRUPE_5G033800"/>
</dbReference>
<protein>
    <submittedName>
        <fullName evidence="1">Uncharacterized protein</fullName>
    </submittedName>
</protein>
<proteinExistence type="predicted"/>
<evidence type="ECO:0000313" key="1">
    <source>
        <dbReference type="EMBL" id="ONI06006.1"/>
    </source>
</evidence>
<name>A0A251P356_PRUPE</name>
<dbReference type="InterPro" id="IPR027417">
    <property type="entry name" value="P-loop_NTPase"/>
</dbReference>
<accession>A0A251P356</accession>
<dbReference type="Proteomes" id="UP000006882">
    <property type="component" value="Chromosome G5"/>
</dbReference>
<reference evidence="1 2" key="1">
    <citation type="journal article" date="2013" name="Nat. Genet.">
        <title>The high-quality draft genome of peach (Prunus persica) identifies unique patterns of genetic diversity, domestication and genome evolution.</title>
        <authorList>
            <consortium name="International Peach Genome Initiative"/>
            <person name="Verde I."/>
            <person name="Abbott A.G."/>
            <person name="Scalabrin S."/>
            <person name="Jung S."/>
            <person name="Shu S."/>
            <person name="Marroni F."/>
            <person name="Zhebentyayeva T."/>
            <person name="Dettori M.T."/>
            <person name="Grimwood J."/>
            <person name="Cattonaro F."/>
            <person name="Zuccolo A."/>
            <person name="Rossini L."/>
            <person name="Jenkins J."/>
            <person name="Vendramin E."/>
            <person name="Meisel L.A."/>
            <person name="Decroocq V."/>
            <person name="Sosinski B."/>
            <person name="Prochnik S."/>
            <person name="Mitros T."/>
            <person name="Policriti A."/>
            <person name="Cipriani G."/>
            <person name="Dondini L."/>
            <person name="Ficklin S."/>
            <person name="Goodstein D.M."/>
            <person name="Xuan P."/>
            <person name="Del Fabbro C."/>
            <person name="Aramini V."/>
            <person name="Copetti D."/>
            <person name="Gonzalez S."/>
            <person name="Horner D.S."/>
            <person name="Falchi R."/>
            <person name="Lucas S."/>
            <person name="Mica E."/>
            <person name="Maldonado J."/>
            <person name="Lazzari B."/>
            <person name="Bielenberg D."/>
            <person name="Pirona R."/>
            <person name="Miculan M."/>
            <person name="Barakat A."/>
            <person name="Testolin R."/>
            <person name="Stella A."/>
            <person name="Tartarini S."/>
            <person name="Tonutti P."/>
            <person name="Arus P."/>
            <person name="Orellana A."/>
            <person name="Wells C."/>
            <person name="Main D."/>
            <person name="Vizzotto G."/>
            <person name="Silva H."/>
            <person name="Salamini F."/>
            <person name="Schmutz J."/>
            <person name="Morgante M."/>
            <person name="Rokhsar D.S."/>
        </authorList>
    </citation>
    <scope>NUCLEOTIDE SEQUENCE [LARGE SCALE GENOMIC DNA]</scope>
    <source>
        <strain evidence="2">cv. Nemared</strain>
    </source>
</reference>
<gene>
    <name evidence="1" type="ORF">PRUPE_5G033800</name>
</gene>
<keyword evidence="2" id="KW-1185">Reference proteome</keyword>